<sequence length="150" mass="18061">MKKILLTIGGIIILIILFLLMMMMLGYKFNKQFISFNKNKCIEEEYPTYYHHSGIEGCIFWMRHDYIEKEQSWQTLFKRDDAYCTSKYKNEKGANFENLFGGEYNDPKCTYTAFQKQKRDENWNYLISKDKDGFYDYCVKQTCSRPSLFK</sequence>
<gene>
    <name evidence="2" type="ORF">COU31_02060</name>
</gene>
<dbReference type="AlphaFoldDB" id="A0A2M6W489"/>
<feature type="transmembrane region" description="Helical" evidence="1">
    <location>
        <begin position="6"/>
        <end position="27"/>
    </location>
</feature>
<dbReference type="Proteomes" id="UP000231183">
    <property type="component" value="Unassembled WGS sequence"/>
</dbReference>
<comment type="caution">
    <text evidence="2">The sequence shown here is derived from an EMBL/GenBank/DDBJ whole genome shotgun (WGS) entry which is preliminary data.</text>
</comment>
<reference evidence="3" key="1">
    <citation type="submission" date="2017-09" db="EMBL/GenBank/DDBJ databases">
        <title>Depth-based differentiation of microbial function through sediment-hosted aquifers and enrichment of novel symbionts in the deep terrestrial subsurface.</title>
        <authorList>
            <person name="Probst A.J."/>
            <person name="Ladd B."/>
            <person name="Jarett J.K."/>
            <person name="Geller-Mcgrath D.E."/>
            <person name="Sieber C.M.K."/>
            <person name="Emerson J.B."/>
            <person name="Anantharaman K."/>
            <person name="Thomas B.C."/>
            <person name="Malmstrom R."/>
            <person name="Stieglmeier M."/>
            <person name="Klingl A."/>
            <person name="Woyke T."/>
            <person name="Ryan C.M."/>
            <person name="Banfield J.F."/>
        </authorList>
    </citation>
    <scope>NUCLEOTIDE SEQUENCE [LARGE SCALE GENOMIC DNA]</scope>
</reference>
<keyword evidence="1" id="KW-1133">Transmembrane helix</keyword>
<dbReference type="EMBL" id="PFBX01000016">
    <property type="protein sequence ID" value="PIT87597.1"/>
    <property type="molecule type" value="Genomic_DNA"/>
</dbReference>
<name>A0A2M6W489_9BACT</name>
<evidence type="ECO:0000313" key="2">
    <source>
        <dbReference type="EMBL" id="PIT87597.1"/>
    </source>
</evidence>
<keyword evidence="1" id="KW-0812">Transmembrane</keyword>
<accession>A0A2M6W489</accession>
<keyword evidence="1" id="KW-0472">Membrane</keyword>
<proteinExistence type="predicted"/>
<evidence type="ECO:0000313" key="3">
    <source>
        <dbReference type="Proteomes" id="UP000231183"/>
    </source>
</evidence>
<organism evidence="2 3">
    <name type="scientific">Candidatus Magasanikbacteria bacterium CG10_big_fil_rev_8_21_14_0_10_40_10</name>
    <dbReference type="NCBI Taxonomy" id="1974648"/>
    <lineage>
        <taxon>Bacteria</taxon>
        <taxon>Candidatus Magasanikiibacteriota</taxon>
    </lineage>
</organism>
<protein>
    <recommendedName>
        <fullName evidence="4">Transmembrane protein</fullName>
    </recommendedName>
</protein>
<evidence type="ECO:0008006" key="4">
    <source>
        <dbReference type="Google" id="ProtNLM"/>
    </source>
</evidence>
<evidence type="ECO:0000256" key="1">
    <source>
        <dbReference type="SAM" id="Phobius"/>
    </source>
</evidence>